<gene>
    <name evidence="1" type="ORF">NCTC13294_00730</name>
    <name evidence="2" type="ORF">NCTC13294_00933</name>
</gene>
<proteinExistence type="predicted"/>
<reference evidence="1 3" key="1">
    <citation type="submission" date="2018-06" db="EMBL/GenBank/DDBJ databases">
        <authorList>
            <consortium name="Pathogen Informatics"/>
            <person name="Doyle S."/>
        </authorList>
    </citation>
    <scope>NUCLEOTIDE SEQUENCE [LARGE SCALE GENOMIC DNA]</scope>
    <source>
        <strain evidence="1 3">NCTC13294</strain>
    </source>
</reference>
<dbReference type="EMBL" id="UFUW01000001">
    <property type="protein sequence ID" value="SUX20389.1"/>
    <property type="molecule type" value="Genomic_DNA"/>
</dbReference>
<evidence type="ECO:0000313" key="1">
    <source>
        <dbReference type="EMBL" id="SUX20389.1"/>
    </source>
</evidence>
<dbReference type="AlphaFoldDB" id="A0A381E326"/>
<evidence type="ECO:0000313" key="3">
    <source>
        <dbReference type="Proteomes" id="UP000254572"/>
    </source>
</evidence>
<evidence type="ECO:0000313" key="2">
    <source>
        <dbReference type="EMBL" id="SUX21194.1"/>
    </source>
</evidence>
<keyword evidence="3" id="KW-1185">Reference proteome</keyword>
<accession>A0A381E326</accession>
<organism evidence="1 3">
    <name type="scientific">Cardiobacterium valvarum</name>
    <dbReference type="NCBI Taxonomy" id="194702"/>
    <lineage>
        <taxon>Bacteria</taxon>
        <taxon>Pseudomonadati</taxon>
        <taxon>Pseudomonadota</taxon>
        <taxon>Gammaproteobacteria</taxon>
        <taxon>Cardiobacteriales</taxon>
        <taxon>Cardiobacteriaceae</taxon>
        <taxon>Cardiobacterium</taxon>
    </lineage>
</organism>
<name>A0A381E326_9GAMM</name>
<dbReference type="RefSeq" id="WP_172542183.1">
    <property type="nucleotide sequence ID" value="NZ_JBHLZC010000001.1"/>
</dbReference>
<sequence length="51" mass="6095">MDDITRRDIEEMFSDEVRNDLQSEKNLAKMPFQKLQTPYITLLPHGRICRT</sequence>
<dbReference type="Proteomes" id="UP000254572">
    <property type="component" value="Unassembled WGS sequence"/>
</dbReference>
<protein>
    <submittedName>
        <fullName evidence="1">Uncharacterized protein</fullName>
    </submittedName>
</protein>
<dbReference type="EMBL" id="UFUW01000001">
    <property type="protein sequence ID" value="SUX21194.1"/>
    <property type="molecule type" value="Genomic_DNA"/>
</dbReference>